<sequence>MGLLLGSLPVFGLLPDVAVACGKGTIAKWIQRDFGPLQLVSTGAILQRLAQREDSLGEEMRRFLASGGTHSPRIISVELMEDERITDILFNALSDPAESGWIIDGFPRTLRQAQLLDAHEIQPHLVCLLDVPRPVLQSRIMDRWVHVPSGRIYSRSFNPPRHSGLDDLTGEPLDCFDKRYNNYAMHRDALQRHYERKGILFVAAGLDSATIYAQLHTRLLSKTRQPQ</sequence>
<dbReference type="InterPro" id="IPR007862">
    <property type="entry name" value="Adenylate_kinase_lid-dom"/>
</dbReference>
<dbReference type="SUPFAM" id="SSF57774">
    <property type="entry name" value="Microbial and mitochondrial ADK, insert 'zinc finger' domain"/>
    <property type="match status" value="1"/>
</dbReference>
<name>A0A2H9TIX1_9FUNG</name>
<dbReference type="InterPro" id="IPR027417">
    <property type="entry name" value="P-loop_NTPase"/>
</dbReference>
<dbReference type="Pfam" id="PF05191">
    <property type="entry name" value="ADK_lid"/>
    <property type="match status" value="1"/>
</dbReference>
<evidence type="ECO:0000256" key="1">
    <source>
        <dbReference type="ARBA" id="ARBA00007220"/>
    </source>
</evidence>
<dbReference type="InterPro" id="IPR036193">
    <property type="entry name" value="ADK_active_lid_dom_sf"/>
</dbReference>
<dbReference type="PROSITE" id="PS00113">
    <property type="entry name" value="ADENYLATE_KINASE"/>
    <property type="match status" value="1"/>
</dbReference>
<dbReference type="OrthoDB" id="439792at2759"/>
<organism evidence="7 8">
    <name type="scientific">Paramicrosporidium saccamoebae</name>
    <dbReference type="NCBI Taxonomy" id="1246581"/>
    <lineage>
        <taxon>Eukaryota</taxon>
        <taxon>Fungi</taxon>
        <taxon>Fungi incertae sedis</taxon>
        <taxon>Cryptomycota</taxon>
        <taxon>Cryptomycota incertae sedis</taxon>
        <taxon>Paramicrosporidium</taxon>
    </lineage>
</organism>
<keyword evidence="8" id="KW-1185">Reference proteome</keyword>
<keyword evidence="3" id="KW-0547">Nucleotide-binding</keyword>
<dbReference type="Gene3D" id="3.40.50.300">
    <property type="entry name" value="P-loop containing nucleotide triphosphate hydrolases"/>
    <property type="match status" value="1"/>
</dbReference>
<feature type="signal peptide" evidence="5">
    <location>
        <begin position="1"/>
        <end position="20"/>
    </location>
</feature>
<dbReference type="Proteomes" id="UP000240830">
    <property type="component" value="Unassembled WGS sequence"/>
</dbReference>
<feature type="domain" description="Adenylate kinase active site lid" evidence="6">
    <location>
        <begin position="143"/>
        <end position="173"/>
    </location>
</feature>
<comment type="caution">
    <text evidence="7">The sequence shown here is derived from an EMBL/GenBank/DDBJ whole genome shotgun (WGS) entry which is preliminary data.</text>
</comment>
<evidence type="ECO:0000256" key="3">
    <source>
        <dbReference type="ARBA" id="ARBA00022741"/>
    </source>
</evidence>
<dbReference type="STRING" id="1246581.A0A2H9TIX1"/>
<evidence type="ECO:0000256" key="4">
    <source>
        <dbReference type="ARBA" id="ARBA00022777"/>
    </source>
</evidence>
<evidence type="ECO:0000313" key="8">
    <source>
        <dbReference type="Proteomes" id="UP000240830"/>
    </source>
</evidence>
<dbReference type="GO" id="GO:0046899">
    <property type="term" value="F:nucleoside triphosphate adenylate kinase activity"/>
    <property type="evidence" value="ECO:0007669"/>
    <property type="project" value="EnsemblFungi"/>
</dbReference>
<gene>
    <name evidence="7" type="ORF">PSACC_02515</name>
</gene>
<dbReference type="HAMAP" id="MF_00235">
    <property type="entry name" value="Adenylate_kinase_Adk"/>
    <property type="match status" value="1"/>
</dbReference>
<dbReference type="InterPro" id="IPR000850">
    <property type="entry name" value="Adenylat/UMP-CMP_kin"/>
</dbReference>
<dbReference type="GO" id="GO:0005759">
    <property type="term" value="C:mitochondrial matrix"/>
    <property type="evidence" value="ECO:0007669"/>
    <property type="project" value="EnsemblFungi"/>
</dbReference>
<dbReference type="GO" id="GO:0005743">
    <property type="term" value="C:mitochondrial inner membrane"/>
    <property type="evidence" value="ECO:0007669"/>
    <property type="project" value="EnsemblFungi"/>
</dbReference>
<dbReference type="EMBL" id="MTSL01000167">
    <property type="protein sequence ID" value="PJF17678.1"/>
    <property type="molecule type" value="Genomic_DNA"/>
</dbReference>
<dbReference type="GO" id="GO:0005524">
    <property type="term" value="F:ATP binding"/>
    <property type="evidence" value="ECO:0007669"/>
    <property type="project" value="InterPro"/>
</dbReference>
<dbReference type="CDD" id="cd01428">
    <property type="entry name" value="ADK"/>
    <property type="match status" value="1"/>
</dbReference>
<dbReference type="SUPFAM" id="SSF52540">
    <property type="entry name" value="P-loop containing nucleoside triphosphate hydrolases"/>
    <property type="match status" value="1"/>
</dbReference>
<evidence type="ECO:0000313" key="7">
    <source>
        <dbReference type="EMBL" id="PJF17678.1"/>
    </source>
</evidence>
<dbReference type="InterPro" id="IPR033690">
    <property type="entry name" value="Adenylat_kinase_CS"/>
</dbReference>
<comment type="similarity">
    <text evidence="1">Belongs to the adenylate kinase family.</text>
</comment>
<keyword evidence="4 7" id="KW-0418">Kinase</keyword>
<dbReference type="AlphaFoldDB" id="A0A2H9TIX1"/>
<accession>A0A2H9TIX1</accession>
<keyword evidence="5" id="KW-0732">Signal</keyword>
<evidence type="ECO:0000259" key="6">
    <source>
        <dbReference type="Pfam" id="PF05191"/>
    </source>
</evidence>
<reference evidence="7 8" key="1">
    <citation type="submission" date="2016-10" db="EMBL/GenBank/DDBJ databases">
        <title>The genome of Paramicrosporidium saccamoebae is the missing link in understanding Cryptomycota and Microsporidia evolution.</title>
        <authorList>
            <person name="Quandt C.A."/>
            <person name="Beaudet D."/>
            <person name="Corsaro D."/>
            <person name="Michel R."/>
            <person name="Corradi N."/>
            <person name="James T."/>
        </authorList>
    </citation>
    <scope>NUCLEOTIDE SEQUENCE [LARGE SCALE GENOMIC DNA]</scope>
    <source>
        <strain evidence="7 8">KSL3</strain>
    </source>
</reference>
<evidence type="ECO:0000256" key="2">
    <source>
        <dbReference type="ARBA" id="ARBA00022679"/>
    </source>
</evidence>
<feature type="chain" id="PRO_5014190196" evidence="5">
    <location>
        <begin position="21"/>
        <end position="227"/>
    </location>
</feature>
<dbReference type="PANTHER" id="PTHR23359">
    <property type="entry name" value="NUCLEOTIDE KINASE"/>
    <property type="match status" value="1"/>
</dbReference>
<proteinExistence type="inferred from homology"/>
<keyword evidence="2" id="KW-0808">Transferase</keyword>
<evidence type="ECO:0000256" key="5">
    <source>
        <dbReference type="SAM" id="SignalP"/>
    </source>
</evidence>
<dbReference type="GO" id="GO:0004017">
    <property type="term" value="F:AMP kinase activity"/>
    <property type="evidence" value="ECO:0007669"/>
    <property type="project" value="InterPro"/>
</dbReference>
<protein>
    <submittedName>
        <fullName evidence="7">Adenylate kinase</fullName>
    </submittedName>
</protein>
<dbReference type="Pfam" id="PF00406">
    <property type="entry name" value="ADK"/>
    <property type="match status" value="1"/>
</dbReference>